<dbReference type="AlphaFoldDB" id="A0A4D4KSC7"/>
<comment type="caution">
    <text evidence="1">The sequence shown here is derived from an EMBL/GenBank/DDBJ whole genome shotgun (WGS) entry which is preliminary data.</text>
</comment>
<evidence type="ECO:0000313" key="2">
    <source>
        <dbReference type="Proteomes" id="UP000299290"/>
    </source>
</evidence>
<accession>A0A4D4KSC7</accession>
<sequence length="59" mass="6375">MDSLLVRSESGCRTLFSVGYLATEPIRRANRALPEHIWHSALEQGGDLRAGAPVAEPTA</sequence>
<keyword evidence="2" id="KW-1185">Reference proteome</keyword>
<evidence type="ECO:0000313" key="1">
    <source>
        <dbReference type="EMBL" id="GDY48749.1"/>
    </source>
</evidence>
<organism evidence="1 2">
    <name type="scientific">Streptomyces antimycoticus</name>
    <dbReference type="NCBI Taxonomy" id="68175"/>
    <lineage>
        <taxon>Bacteria</taxon>
        <taxon>Bacillati</taxon>
        <taxon>Actinomycetota</taxon>
        <taxon>Actinomycetes</taxon>
        <taxon>Kitasatosporales</taxon>
        <taxon>Streptomycetaceae</taxon>
        <taxon>Streptomyces</taxon>
        <taxon>Streptomyces violaceusniger group</taxon>
    </lineage>
</organism>
<name>A0A4D4KSC7_9ACTN</name>
<gene>
    <name evidence="1" type="ORF">SANT12839_096310</name>
</gene>
<reference evidence="1 2" key="1">
    <citation type="journal article" date="2020" name="Int. J. Syst. Evol. Microbiol.">
        <title>Reclassification of Streptomyces castelarensis and Streptomyces sporoclivatus as later heterotypic synonyms of Streptomyces antimycoticus.</title>
        <authorList>
            <person name="Komaki H."/>
            <person name="Tamura T."/>
        </authorList>
    </citation>
    <scope>NUCLEOTIDE SEQUENCE [LARGE SCALE GENOMIC DNA]</scope>
    <source>
        <strain evidence="1 2">NBRC 12839</strain>
    </source>
</reference>
<protein>
    <submittedName>
        <fullName evidence="1">Uncharacterized protein</fullName>
    </submittedName>
</protein>
<dbReference type="Proteomes" id="UP000299290">
    <property type="component" value="Unassembled WGS sequence"/>
</dbReference>
<proteinExistence type="predicted"/>
<dbReference type="EMBL" id="BJHV01000001">
    <property type="protein sequence ID" value="GDY48749.1"/>
    <property type="molecule type" value="Genomic_DNA"/>
</dbReference>
<dbReference type="RefSeq" id="WP_137969563.1">
    <property type="nucleotide sequence ID" value="NZ_BJHV01000001.1"/>
</dbReference>